<evidence type="ECO:0000313" key="9">
    <source>
        <dbReference type="EMBL" id="KAF1388344.1"/>
    </source>
</evidence>
<dbReference type="InterPro" id="IPR003531">
    <property type="entry name" value="Hempt_rcpt_S_F1_CS"/>
</dbReference>
<evidence type="ECO:0000256" key="2">
    <source>
        <dbReference type="ARBA" id="ARBA00022692"/>
    </source>
</evidence>
<gene>
    <name evidence="9" type="ORF">PFLUV_G00089220</name>
</gene>
<name>A0A6A5FEV9_PERFL</name>
<dbReference type="InterPro" id="IPR036116">
    <property type="entry name" value="FN3_sf"/>
</dbReference>
<evidence type="ECO:0000256" key="4">
    <source>
        <dbReference type="ARBA" id="ARBA00022989"/>
    </source>
</evidence>
<organism evidence="9 10">
    <name type="scientific">Perca fluviatilis</name>
    <name type="common">European perch</name>
    <dbReference type="NCBI Taxonomy" id="8168"/>
    <lineage>
        <taxon>Eukaryota</taxon>
        <taxon>Metazoa</taxon>
        <taxon>Chordata</taxon>
        <taxon>Craniata</taxon>
        <taxon>Vertebrata</taxon>
        <taxon>Euteleostomi</taxon>
        <taxon>Actinopterygii</taxon>
        <taxon>Neopterygii</taxon>
        <taxon>Teleostei</taxon>
        <taxon>Neoteleostei</taxon>
        <taxon>Acanthomorphata</taxon>
        <taxon>Eupercaria</taxon>
        <taxon>Perciformes</taxon>
        <taxon>Percoidei</taxon>
        <taxon>Percidae</taxon>
        <taxon>Percinae</taxon>
        <taxon>Perca</taxon>
    </lineage>
</organism>
<evidence type="ECO:0000256" key="6">
    <source>
        <dbReference type="ARBA" id="ARBA00023157"/>
    </source>
</evidence>
<keyword evidence="4" id="KW-1133">Transmembrane helix</keyword>
<evidence type="ECO:0000256" key="1">
    <source>
        <dbReference type="ARBA" id="ARBA00004167"/>
    </source>
</evidence>
<sequence length="667" mass="75606">MKCLPFMFVCWCSSILPVTICIKVDGYSCVTAFWNSITCVLNITGNPVGLSNTTYSLKFIYEEEKISCPLVETNHSYSCVCKIRKDSHVFSSYDEYDLKLCYESGCQPLTENFQPRQNIELTSPHQPEVQQTPKTFNITWKSGYEDHQYLYDCLDYELLLQTSQSTENKILRSNSLKGYALIQRSILKPSATYCIKVRSIPNSNDYIGTWSKWSPSTCWKNEAAEVDGYSCVTAFWNSITCVLNITGNPVGLSNTTYSLKFIYEEEKISCPLVEMNHSYSCVCKIRKDLHVFSSYDEYDLKLCYESGCQPLTENFQPTQNIELTSPHQPEVQQTPKTFNITWKSGYEDHQYLYDCLDYELLLQTSQSTENKILHSNSLEGYALIQRSILKPSATYCIKVRSIPNSDDYIGTWSKWSPSTCWKNEAAEEQDYTLVILIKSLGPVCVAVGVLLFVFYSPAARLKIKTLSKTPSPAPFFQPLFQQHEGNLQKWLSPQHQFVLTYKTEENLRTDPVIVVPKPITKDPEENQDFHNPPVIQLAFHQCQTSYVGLPGIHEASTPITTVCPGDMPYTQLPCSVWGVGIKEVEVVCTPPEDFFNMSRADSGCSCEDLTQSPECSLPNNPVDDSPPPCYCSDYCILNKTAKGFAPVLMSKRSNLNVPFDSLQECES</sequence>
<keyword evidence="6" id="KW-1015">Disulfide bond</keyword>
<protein>
    <recommendedName>
        <fullName evidence="11">Fibronectin type-III domain-containing protein</fullName>
    </recommendedName>
</protein>
<dbReference type="GO" id="GO:0009897">
    <property type="term" value="C:external side of plasma membrane"/>
    <property type="evidence" value="ECO:0007669"/>
    <property type="project" value="TreeGrafter"/>
</dbReference>
<keyword evidence="2" id="KW-0812">Transmembrane</keyword>
<dbReference type="SUPFAM" id="SSF49265">
    <property type="entry name" value="Fibronectin type III"/>
    <property type="match status" value="2"/>
</dbReference>
<keyword evidence="10" id="KW-1185">Reference proteome</keyword>
<evidence type="ECO:0000256" key="3">
    <source>
        <dbReference type="ARBA" id="ARBA00022729"/>
    </source>
</evidence>
<dbReference type="PANTHER" id="PTHR23037:SF22">
    <property type="entry name" value="CYTOKINE RECEPTOR COMMON SUBUNIT BETA"/>
    <property type="match status" value="1"/>
</dbReference>
<dbReference type="Proteomes" id="UP000465112">
    <property type="component" value="Chromosome 7"/>
</dbReference>
<keyword evidence="3 8" id="KW-0732">Signal</keyword>
<comment type="subcellular location">
    <subcellularLocation>
        <location evidence="1">Membrane</location>
        <topology evidence="1">Single-pass membrane protein</topology>
    </subcellularLocation>
</comment>
<evidence type="ECO:0000256" key="7">
    <source>
        <dbReference type="ARBA" id="ARBA00023170"/>
    </source>
</evidence>
<evidence type="ECO:0000256" key="5">
    <source>
        <dbReference type="ARBA" id="ARBA00023136"/>
    </source>
</evidence>
<proteinExistence type="predicted"/>
<feature type="signal peptide" evidence="8">
    <location>
        <begin position="1"/>
        <end position="21"/>
    </location>
</feature>
<feature type="chain" id="PRO_5025669010" description="Fibronectin type-III domain-containing protein" evidence="8">
    <location>
        <begin position="22"/>
        <end position="667"/>
    </location>
</feature>
<dbReference type="AlphaFoldDB" id="A0A6A5FEV9"/>
<dbReference type="PROSITE" id="PS01355">
    <property type="entry name" value="HEMATOPO_REC_S_F1"/>
    <property type="match status" value="2"/>
</dbReference>
<dbReference type="OrthoDB" id="8897483at2759"/>
<dbReference type="PANTHER" id="PTHR23037">
    <property type="entry name" value="CYTOKINE RECEPTOR"/>
    <property type="match status" value="1"/>
</dbReference>
<evidence type="ECO:0000256" key="8">
    <source>
        <dbReference type="SAM" id="SignalP"/>
    </source>
</evidence>
<dbReference type="EMBL" id="VHII01000007">
    <property type="protein sequence ID" value="KAF1388344.1"/>
    <property type="molecule type" value="Genomic_DNA"/>
</dbReference>
<dbReference type="InterPro" id="IPR013783">
    <property type="entry name" value="Ig-like_fold"/>
</dbReference>
<dbReference type="GO" id="GO:0016064">
    <property type="term" value="P:immunoglobulin mediated immune response"/>
    <property type="evidence" value="ECO:0007669"/>
    <property type="project" value="TreeGrafter"/>
</dbReference>
<dbReference type="GO" id="GO:0004896">
    <property type="term" value="F:cytokine receptor activity"/>
    <property type="evidence" value="ECO:0007669"/>
    <property type="project" value="InterPro"/>
</dbReference>
<evidence type="ECO:0008006" key="11">
    <source>
        <dbReference type="Google" id="ProtNLM"/>
    </source>
</evidence>
<comment type="caution">
    <text evidence="9">The sequence shown here is derived from an EMBL/GenBank/DDBJ whole genome shotgun (WGS) entry which is preliminary data.</text>
</comment>
<keyword evidence="5" id="KW-0472">Membrane</keyword>
<dbReference type="Gene3D" id="2.60.40.10">
    <property type="entry name" value="Immunoglobulins"/>
    <property type="match status" value="2"/>
</dbReference>
<keyword evidence="7" id="KW-0675">Receptor</keyword>
<reference evidence="9 10" key="1">
    <citation type="submission" date="2019-06" db="EMBL/GenBank/DDBJ databases">
        <title>A chromosome-scale genome assembly of the European perch, Perca fluviatilis.</title>
        <authorList>
            <person name="Roques C."/>
            <person name="Zahm M."/>
            <person name="Cabau C."/>
            <person name="Klopp C."/>
            <person name="Bouchez O."/>
            <person name="Donnadieu C."/>
            <person name="Kuhl H."/>
            <person name="Gislard M."/>
            <person name="Guendouz S."/>
            <person name="Journot L."/>
            <person name="Haffray P."/>
            <person name="Bestin A."/>
            <person name="Morvezen R."/>
            <person name="Feron R."/>
            <person name="Wen M."/>
            <person name="Jouanno E."/>
            <person name="Herpin A."/>
            <person name="Schartl M."/>
            <person name="Postlethwait J."/>
            <person name="Schaerlinger B."/>
            <person name="Chardard D."/>
            <person name="Lecocq T."/>
            <person name="Poncet C."/>
            <person name="Jaffrelo L."/>
            <person name="Lampietro C."/>
            <person name="Guiguen Y."/>
        </authorList>
    </citation>
    <scope>NUCLEOTIDE SEQUENCE [LARGE SCALE GENOMIC DNA]</scope>
    <source>
        <tissue evidence="9">Blood</tissue>
    </source>
</reference>
<evidence type="ECO:0000313" key="10">
    <source>
        <dbReference type="Proteomes" id="UP000465112"/>
    </source>
</evidence>
<accession>A0A6A5FEV9</accession>